<protein>
    <submittedName>
        <fullName evidence="3">PhzF family phenazine biosynthesis protein</fullName>
    </submittedName>
</protein>
<proteinExistence type="inferred from homology"/>
<organism evidence="3 4">
    <name type="scientific">Agrobacterium vitis</name>
    <name type="common">Rhizobium vitis</name>
    <dbReference type="NCBI Taxonomy" id="373"/>
    <lineage>
        <taxon>Bacteria</taxon>
        <taxon>Pseudomonadati</taxon>
        <taxon>Pseudomonadota</taxon>
        <taxon>Alphaproteobacteria</taxon>
        <taxon>Hyphomicrobiales</taxon>
        <taxon>Rhizobiaceae</taxon>
        <taxon>Rhizobium/Agrobacterium group</taxon>
        <taxon>Agrobacterium</taxon>
    </lineage>
</organism>
<accession>A0A368NT92</accession>
<dbReference type="AlphaFoldDB" id="A0A368NT92"/>
<dbReference type="OrthoDB" id="9788221at2"/>
<dbReference type="Proteomes" id="UP000436911">
    <property type="component" value="Unassembled WGS sequence"/>
</dbReference>
<dbReference type="GO" id="GO:0016853">
    <property type="term" value="F:isomerase activity"/>
    <property type="evidence" value="ECO:0007669"/>
    <property type="project" value="TreeGrafter"/>
</dbReference>
<gene>
    <name evidence="3" type="ORF">DXT89_13630</name>
</gene>
<dbReference type="SUPFAM" id="SSF54506">
    <property type="entry name" value="Diaminopimelate epimerase-like"/>
    <property type="match status" value="1"/>
</dbReference>
<sequence>MISIPFITLDVFTVERFRGNPLAVILDGRGLSDVTMQAIAAEFGYSETTFVLPPTDAANTAQVRIFTPVMEIPFAGHPNVGTAIALAGQPTLFGQSLGDDPRFEEKAGLVTVQLSRDDNGLVNARIRAPQPLFVSGPVATADLAAAMCLAESDIQTANHAPAFISVGLTFIAAELTDLAALGRSKPDLAALGRLVEIHADQETDGATFLYCRMSENHVHARMFSPFDNVAEDPATGSASAALAAYLAQQAPEADLDQTLVIEQGVEMGRRSLITVTVQKVGGTIIRTEISGHAVTVMQGTLSIDR</sequence>
<dbReference type="EMBL" id="QUSG01000006">
    <property type="protein sequence ID" value="KAA3526976.1"/>
    <property type="molecule type" value="Genomic_DNA"/>
</dbReference>
<evidence type="ECO:0000313" key="3">
    <source>
        <dbReference type="EMBL" id="KAA3526976.1"/>
    </source>
</evidence>
<evidence type="ECO:0000256" key="1">
    <source>
        <dbReference type="ARBA" id="ARBA00008270"/>
    </source>
</evidence>
<dbReference type="Pfam" id="PF02567">
    <property type="entry name" value="PhzC-PhzF"/>
    <property type="match status" value="1"/>
</dbReference>
<dbReference type="PIRSF" id="PIRSF016184">
    <property type="entry name" value="PhzC_PhzF"/>
    <property type="match status" value="1"/>
</dbReference>
<dbReference type="NCBIfam" id="TIGR00654">
    <property type="entry name" value="PhzF_family"/>
    <property type="match status" value="1"/>
</dbReference>
<dbReference type="PANTHER" id="PTHR13774:SF32">
    <property type="entry name" value="ANTISENSE-ENHANCING SEQUENCE 1"/>
    <property type="match status" value="1"/>
</dbReference>
<dbReference type="PANTHER" id="PTHR13774">
    <property type="entry name" value="PHENAZINE BIOSYNTHESIS PROTEIN"/>
    <property type="match status" value="1"/>
</dbReference>
<dbReference type="RefSeq" id="WP_060718237.1">
    <property type="nucleotide sequence ID" value="NZ_CP055265.1"/>
</dbReference>
<comment type="caution">
    <text evidence="3">The sequence shown here is derived from an EMBL/GenBank/DDBJ whole genome shotgun (WGS) entry which is preliminary data.</text>
</comment>
<dbReference type="Gene3D" id="3.10.310.10">
    <property type="entry name" value="Diaminopimelate Epimerase, Chain A, domain 1"/>
    <property type="match status" value="2"/>
</dbReference>
<evidence type="ECO:0000256" key="2">
    <source>
        <dbReference type="PIRSR" id="PIRSR016184-1"/>
    </source>
</evidence>
<name>A0A368NT92_AGRVI</name>
<dbReference type="GeneID" id="60683186"/>
<evidence type="ECO:0000313" key="4">
    <source>
        <dbReference type="Proteomes" id="UP000436911"/>
    </source>
</evidence>
<comment type="similarity">
    <text evidence="1">Belongs to the PhzF family.</text>
</comment>
<dbReference type="GO" id="GO:0005737">
    <property type="term" value="C:cytoplasm"/>
    <property type="evidence" value="ECO:0007669"/>
    <property type="project" value="TreeGrafter"/>
</dbReference>
<dbReference type="InterPro" id="IPR003719">
    <property type="entry name" value="Phenazine_PhzF-like"/>
</dbReference>
<reference evidence="3 4" key="1">
    <citation type="submission" date="2018-08" db="EMBL/GenBank/DDBJ databases">
        <title>Genome sequencing of Agrobacterium vitis strain ICMP 10754.</title>
        <authorList>
            <person name="Visnovsky S.B."/>
            <person name="Pitman A.R."/>
        </authorList>
    </citation>
    <scope>NUCLEOTIDE SEQUENCE [LARGE SCALE GENOMIC DNA]</scope>
    <source>
        <strain evidence="3 4">ICMP 10754</strain>
    </source>
</reference>
<feature type="active site" evidence="2">
    <location>
        <position position="47"/>
    </location>
</feature>